<name>A0A8S1TNH4_PAROT</name>
<proteinExistence type="predicted"/>
<dbReference type="Proteomes" id="UP000683925">
    <property type="component" value="Unassembled WGS sequence"/>
</dbReference>
<keyword evidence="1" id="KW-0853">WD repeat</keyword>
<dbReference type="PROSITE" id="PS50082">
    <property type="entry name" value="WD_REPEATS_2"/>
    <property type="match status" value="1"/>
</dbReference>
<dbReference type="PANTHER" id="PTHR19920:SF0">
    <property type="entry name" value="CYTOSOLIC IRON-SULFUR PROTEIN ASSEMBLY PROTEIN CIAO1-RELATED"/>
    <property type="match status" value="1"/>
</dbReference>
<dbReference type="PANTHER" id="PTHR19920">
    <property type="entry name" value="WD40 PROTEIN CIAO1"/>
    <property type="match status" value="1"/>
</dbReference>
<dbReference type="AlphaFoldDB" id="A0A8S1TNH4"/>
<dbReference type="InterPro" id="IPR001680">
    <property type="entry name" value="WD40_rpt"/>
</dbReference>
<evidence type="ECO:0000313" key="6">
    <source>
        <dbReference type="Proteomes" id="UP000683925"/>
    </source>
</evidence>
<comment type="caution">
    <text evidence="3">The sequence shown here is derived from an EMBL/GenBank/DDBJ whole genome shotgun (WGS) entry which is preliminary data.</text>
</comment>
<reference evidence="3" key="1">
    <citation type="submission" date="2021-01" db="EMBL/GenBank/DDBJ databases">
        <authorList>
            <consortium name="Genoscope - CEA"/>
            <person name="William W."/>
        </authorList>
    </citation>
    <scope>NUCLEOTIDE SEQUENCE</scope>
</reference>
<gene>
    <name evidence="3" type="ORF">POCTA_138.1.T0270356</name>
    <name evidence="4" type="ORF">POCTA_138.1.T0270358</name>
    <name evidence="5" type="ORF">POCTA_138.1.T0840249</name>
</gene>
<evidence type="ECO:0000256" key="2">
    <source>
        <dbReference type="SAM" id="Coils"/>
    </source>
</evidence>
<dbReference type="OrthoDB" id="71437at2759"/>
<sequence length="519" mass="61296">MNTEFLPKMIDAPLDLVCQAHKNKPEKVIMDQNTNLNSRLACNMCELEQQNANVEDYQAVVEALQNEKIKRCENRNKLLVESLEQAENLEKNVDSVMEKINDYFESIKNNVKKLTASLKDQKKQNLEYSFFEELEIYIKKKDQSTEENDIVKKIRQQIINSFGNLKRKLETFPSNLEKMSENVLKKTQEFYRRNYEEINKPLNLELSDTQKQRDPCYALTFSQELLFTGCGKQIKVWIFNQGKMQEHTKLNGHALSVTRIVTSNKVKNSFISAAECGSLIIWKQKNEKEWESLKKPSYWTNCIVLNKEETELILAGANCEIDFWSVDFNKNQITYNYSLENNHQNTIFDVTLNSKETRMVTCGADNKILIWTKDDQTQKWKFIQEINQQTYGTKVAFISDDQFVWMGCDQKANDQMFFYKSQRDGKFENNNKKTFQLEIDEEYVDYHLNPISYNQQKKVYLLRFKRHIYIIKITDADVTIVTKQKYETNLCFATLSNDGKYLIAYVEDLKKYQIHEIKW</sequence>
<dbReference type="Pfam" id="PF00400">
    <property type="entry name" value="WD40"/>
    <property type="match status" value="1"/>
</dbReference>
<feature type="repeat" description="WD" evidence="1">
    <location>
        <begin position="340"/>
        <end position="371"/>
    </location>
</feature>
<evidence type="ECO:0000313" key="4">
    <source>
        <dbReference type="EMBL" id="CAD8153382.1"/>
    </source>
</evidence>
<dbReference type="OMA" id="QRDPCYT"/>
<protein>
    <recommendedName>
        <fullName evidence="7">WD40-repeat-containing domain</fullName>
    </recommendedName>
</protein>
<dbReference type="EMBL" id="CAJJDP010000027">
    <property type="protein sequence ID" value="CAD8153382.1"/>
    <property type="molecule type" value="Genomic_DNA"/>
</dbReference>
<accession>A0A8S1TNH4</accession>
<dbReference type="GO" id="GO:0097361">
    <property type="term" value="C:cytosolic [4Fe-4S] assembly targeting complex"/>
    <property type="evidence" value="ECO:0007669"/>
    <property type="project" value="TreeGrafter"/>
</dbReference>
<dbReference type="GO" id="GO:0016226">
    <property type="term" value="P:iron-sulfur cluster assembly"/>
    <property type="evidence" value="ECO:0007669"/>
    <property type="project" value="TreeGrafter"/>
</dbReference>
<dbReference type="EMBL" id="CAJJDP010000083">
    <property type="protein sequence ID" value="CAD8185118.1"/>
    <property type="molecule type" value="Genomic_DNA"/>
</dbReference>
<evidence type="ECO:0000313" key="3">
    <source>
        <dbReference type="EMBL" id="CAD8153378.1"/>
    </source>
</evidence>
<evidence type="ECO:0008006" key="7">
    <source>
        <dbReference type="Google" id="ProtNLM"/>
    </source>
</evidence>
<evidence type="ECO:0000313" key="5">
    <source>
        <dbReference type="EMBL" id="CAD8185118.1"/>
    </source>
</evidence>
<feature type="coiled-coil region" evidence="2">
    <location>
        <begin position="47"/>
        <end position="124"/>
    </location>
</feature>
<evidence type="ECO:0000256" key="1">
    <source>
        <dbReference type="PROSITE-ProRule" id="PRU00221"/>
    </source>
</evidence>
<organism evidence="3 6">
    <name type="scientific">Paramecium octaurelia</name>
    <dbReference type="NCBI Taxonomy" id="43137"/>
    <lineage>
        <taxon>Eukaryota</taxon>
        <taxon>Sar</taxon>
        <taxon>Alveolata</taxon>
        <taxon>Ciliophora</taxon>
        <taxon>Intramacronucleata</taxon>
        <taxon>Oligohymenophorea</taxon>
        <taxon>Peniculida</taxon>
        <taxon>Parameciidae</taxon>
        <taxon>Paramecium</taxon>
    </lineage>
</organism>
<keyword evidence="2" id="KW-0175">Coiled coil</keyword>
<keyword evidence="6" id="KW-1185">Reference proteome</keyword>
<dbReference type="EMBL" id="CAJJDP010000027">
    <property type="protein sequence ID" value="CAD8153378.1"/>
    <property type="molecule type" value="Genomic_DNA"/>
</dbReference>
<dbReference type="SMART" id="SM00320">
    <property type="entry name" value="WD40"/>
    <property type="match status" value="4"/>
</dbReference>